<keyword evidence="4" id="KW-1185">Reference proteome</keyword>
<dbReference type="PANTHER" id="PTHR35205">
    <property type="entry name" value="NB-ARC AND TPR DOMAIN PROTEIN"/>
    <property type="match status" value="1"/>
</dbReference>
<dbReference type="Pfam" id="PF24809">
    <property type="entry name" value="DUF7708"/>
    <property type="match status" value="1"/>
</dbReference>
<dbReference type="InterPro" id="IPR027417">
    <property type="entry name" value="P-loop_NTPase"/>
</dbReference>
<dbReference type="Proteomes" id="UP000326532">
    <property type="component" value="Unassembled WGS sequence"/>
</dbReference>
<feature type="domain" description="NB-ARC" evidence="1">
    <location>
        <begin position="250"/>
        <end position="409"/>
    </location>
</feature>
<dbReference type="SMART" id="SM00028">
    <property type="entry name" value="TPR"/>
    <property type="match status" value="4"/>
</dbReference>
<accession>A0A5N6E3K0</accession>
<dbReference type="AlphaFoldDB" id="A0A5N6E3K0"/>
<dbReference type="EMBL" id="ML734937">
    <property type="protein sequence ID" value="KAB8212142.1"/>
    <property type="molecule type" value="Genomic_DNA"/>
</dbReference>
<dbReference type="Pfam" id="PF00931">
    <property type="entry name" value="NB-ARC"/>
    <property type="match status" value="1"/>
</dbReference>
<dbReference type="Gene3D" id="3.40.50.300">
    <property type="entry name" value="P-loop containing nucleotide triphosphate hydrolases"/>
    <property type="match status" value="1"/>
</dbReference>
<dbReference type="InterPro" id="IPR056125">
    <property type="entry name" value="DUF7708"/>
</dbReference>
<sequence length="1003" mass="114075">MSAAPDDKEWEGLVHKHLTRLSSRKRKKFARVIQGLTQNNFEQTLRNLQNAAHSRKSTRWLEALEAPLRRLNSFAEAIKTLVSVSPHAAGFLWGAIQALITCALNYTSTMSTFAQLLSDLTMTLPVFERYIQIMKSNQQLRIYLLQLYDKYVGVCVDAFIFYNDWRWWKFHRTIFKPIKEALQRAKQEVDVIVRNFEREAQVGVFEHVVSGVNEIQAQFPHVTMSSNYTERLFAVPYCQNTFFVGRTEELEDTHRQLMKADPDGLEQRNVCIVYSMGGVGKTQFAIQYTYQFKSEYDYIFWLDASDETTLSRDFAAIARMAGQSDRDPAEPQSLPIEISKAKRWLEETSRRWLLVYDNFDTWAITKPYWPSGSHGSILVTTQSSYISHISSHPPLELKILDPAQGAELLLRLLHRFNNETLAPEDLSAARKISEMLDGLPVAISHMAGYIQETQCTLQEFIEMYPKRPESQMIWEGCRDPHYQYSRSLSTVWEVALNELSPEARRIINVVSMLSPSHIPEAMLFGDSGHRQMKSNPKQLLSSLHRRQLVKREVAGDQGYWSIHRSLQLHILHLLDKAPCDRQSAFEEAVDIVRRAYPRQSSIQAPSNHSWELQEACLPHVVHLQNVFENTPPSETAMTLVPTKNFVHLLGDLGNYMWERAFYDKGVATLQLAEKIHETQTWDDLIEHSKVATILGVLSQEIGISGRQQGLDRCKKSLALRKRHIAHLRDQKITPSLDEMLLFANAFNDVACSLLEYACYDQAERFLDSSIGIKRSLQLPENGTAFFNFAENFKNLALVRLAQKQPDEAMRLIERATALMEANAGIHAATTQSFLFHRANILHCTGKHADALVAHQSVLQARIAIFGEQAHTLNSYFACGLAYRALGDLKNARARLEKCVSLHETVYCPIECKARAGHALGSLLQDLISRDEGDHQTADRAQALLAEARERKGALEANHFQALRAADASLSEKEMEAARFDHLVSFEAGRGTIGILWGEDVHVN</sequence>
<dbReference type="VEuPathDB" id="FungiDB:BDV34DRAFT_63830"/>
<evidence type="ECO:0000313" key="4">
    <source>
        <dbReference type="Proteomes" id="UP000326532"/>
    </source>
</evidence>
<dbReference type="Pfam" id="PF13424">
    <property type="entry name" value="TPR_12"/>
    <property type="match status" value="1"/>
</dbReference>
<evidence type="ECO:0000313" key="3">
    <source>
        <dbReference type="EMBL" id="KAB8212142.1"/>
    </source>
</evidence>
<protein>
    <submittedName>
        <fullName evidence="3">Uncharacterized protein</fullName>
    </submittedName>
</protein>
<dbReference type="InterPro" id="IPR011990">
    <property type="entry name" value="TPR-like_helical_dom_sf"/>
</dbReference>
<proteinExistence type="predicted"/>
<evidence type="ECO:0000259" key="1">
    <source>
        <dbReference type="Pfam" id="PF00931"/>
    </source>
</evidence>
<evidence type="ECO:0000259" key="2">
    <source>
        <dbReference type="Pfam" id="PF24809"/>
    </source>
</evidence>
<name>A0A5N6E3K0_ASPPA</name>
<dbReference type="OMA" id="NTSWLMI"/>
<feature type="domain" description="DUF7708" evidence="2">
    <location>
        <begin position="69"/>
        <end position="203"/>
    </location>
</feature>
<gene>
    <name evidence="3" type="ORF">BDV34DRAFT_63830</name>
</gene>
<dbReference type="InterPro" id="IPR019734">
    <property type="entry name" value="TPR_rpt"/>
</dbReference>
<dbReference type="SUPFAM" id="SSF48452">
    <property type="entry name" value="TPR-like"/>
    <property type="match status" value="1"/>
</dbReference>
<dbReference type="InterPro" id="IPR002182">
    <property type="entry name" value="NB-ARC"/>
</dbReference>
<dbReference type="GO" id="GO:0043531">
    <property type="term" value="F:ADP binding"/>
    <property type="evidence" value="ECO:0007669"/>
    <property type="project" value="InterPro"/>
</dbReference>
<reference evidence="3 4" key="1">
    <citation type="submission" date="2019-04" db="EMBL/GenBank/DDBJ databases">
        <title>Fungal friends and foes A comparative genomics study of 23 Aspergillus species from section Flavi.</title>
        <authorList>
            <consortium name="DOE Joint Genome Institute"/>
            <person name="Kjaerbolling I."/>
            <person name="Vesth T.C."/>
            <person name="Frisvad J.C."/>
            <person name="Nybo J.L."/>
            <person name="Theobald S."/>
            <person name="Kildgaard S."/>
            <person name="Petersen T.I."/>
            <person name="Kuo A."/>
            <person name="Sato A."/>
            <person name="Lyhne E.K."/>
            <person name="Kogle M.E."/>
            <person name="Wiebenga A."/>
            <person name="Kun R.S."/>
            <person name="Lubbers R.J."/>
            <person name="Makela M.R."/>
            <person name="Barry K."/>
            <person name="Chovatia M."/>
            <person name="Clum A."/>
            <person name="Daum C."/>
            <person name="Haridas S."/>
            <person name="He G."/>
            <person name="LaButti K."/>
            <person name="Lipzen A."/>
            <person name="Mondo S."/>
            <person name="Pangilinan J."/>
            <person name="Riley R."/>
            <person name="Salamov A."/>
            <person name="Simmons B.A."/>
            <person name="Magnuson J.K."/>
            <person name="Henrissat B."/>
            <person name="Mortensen U.H."/>
            <person name="Larsen T.O."/>
            <person name="De vries R.P."/>
            <person name="Grigoriev I.V."/>
            <person name="Machida M."/>
            <person name="Baker S.E."/>
            <person name="Andersen M.R."/>
        </authorList>
    </citation>
    <scope>NUCLEOTIDE SEQUENCE [LARGE SCALE GENOMIC DNA]</scope>
    <source>
        <strain evidence="3 4">CBS 117618</strain>
    </source>
</reference>
<dbReference type="SUPFAM" id="SSF52540">
    <property type="entry name" value="P-loop containing nucleoside triphosphate hydrolases"/>
    <property type="match status" value="1"/>
</dbReference>
<dbReference type="Gene3D" id="1.25.40.10">
    <property type="entry name" value="Tetratricopeptide repeat domain"/>
    <property type="match status" value="2"/>
</dbReference>
<organism evidence="3 4">
    <name type="scientific">Aspergillus parasiticus</name>
    <dbReference type="NCBI Taxonomy" id="5067"/>
    <lineage>
        <taxon>Eukaryota</taxon>
        <taxon>Fungi</taxon>
        <taxon>Dikarya</taxon>
        <taxon>Ascomycota</taxon>
        <taxon>Pezizomycotina</taxon>
        <taxon>Eurotiomycetes</taxon>
        <taxon>Eurotiomycetidae</taxon>
        <taxon>Eurotiales</taxon>
        <taxon>Aspergillaceae</taxon>
        <taxon>Aspergillus</taxon>
        <taxon>Aspergillus subgen. Circumdati</taxon>
    </lineage>
</organism>
<dbReference type="PANTHER" id="PTHR35205:SF1">
    <property type="entry name" value="ZU5 DOMAIN-CONTAINING PROTEIN"/>
    <property type="match status" value="1"/>
</dbReference>